<dbReference type="Pfam" id="PF01925">
    <property type="entry name" value="TauE"/>
    <property type="match status" value="1"/>
</dbReference>
<dbReference type="OrthoDB" id="9807082at2"/>
<evidence type="ECO:0000256" key="1">
    <source>
        <dbReference type="ARBA" id="ARBA00004651"/>
    </source>
</evidence>
<gene>
    <name evidence="9" type="ORF">BC008_32515</name>
    <name evidence="10" type="ORF">BC008_34200</name>
</gene>
<keyword evidence="6 8" id="KW-1133">Transmembrane helix</keyword>
<feature type="transmembrane region" description="Helical" evidence="8">
    <location>
        <begin position="74"/>
        <end position="93"/>
    </location>
</feature>
<proteinExistence type="inferred from homology"/>
<evidence type="ECO:0000256" key="2">
    <source>
        <dbReference type="ARBA" id="ARBA00009142"/>
    </source>
</evidence>
<evidence type="ECO:0000256" key="6">
    <source>
        <dbReference type="ARBA" id="ARBA00022989"/>
    </source>
</evidence>
<evidence type="ECO:0000313" key="9">
    <source>
        <dbReference type="EMBL" id="KST68146.1"/>
    </source>
</evidence>
<dbReference type="EMBL" id="LMTZ01000045">
    <property type="protein sequence ID" value="KST68809.1"/>
    <property type="molecule type" value="Genomic_DNA"/>
</dbReference>
<dbReference type="PANTHER" id="PTHR30269:SF0">
    <property type="entry name" value="MEMBRANE TRANSPORTER PROTEIN YFCA-RELATED"/>
    <property type="match status" value="1"/>
</dbReference>
<dbReference type="PANTHER" id="PTHR30269">
    <property type="entry name" value="TRANSMEMBRANE PROTEIN YFCA"/>
    <property type="match status" value="1"/>
</dbReference>
<name>A0A0V7ZW77_9CYAN</name>
<feature type="transmembrane region" description="Helical" evidence="8">
    <location>
        <begin position="42"/>
        <end position="62"/>
    </location>
</feature>
<comment type="similarity">
    <text evidence="2 8">Belongs to the 4-toluene sulfonate uptake permease (TSUP) (TC 2.A.102) family.</text>
</comment>
<sequence>MHDFSPFLLFLAALGAGIINSVAGGGGLIAFPALLIVGVPPIYANATNKTALWFGTFASTIAYRQELSNPRSELFLLTITSVVGGIFGSYLLLYTPPQIFARLIPFLMLGATGIFALRKLRLKIGVKRSFKTNSRLRILIVVLLQLIVASYGGFFGGGAGILMLAVLNMTGIQNIHIMSAYKCWLATCINGVAIINLALSDAIVWDRVIIMGVGALIGGYGSAYIARKLNPILIGYAIAGVGFSLSIYFFIK</sequence>
<dbReference type="InterPro" id="IPR002781">
    <property type="entry name" value="TM_pro_TauE-like"/>
</dbReference>
<dbReference type="GO" id="GO:0005886">
    <property type="term" value="C:plasma membrane"/>
    <property type="evidence" value="ECO:0007669"/>
    <property type="project" value="UniProtKB-SubCell"/>
</dbReference>
<evidence type="ECO:0000313" key="11">
    <source>
        <dbReference type="Proteomes" id="UP000053372"/>
    </source>
</evidence>
<dbReference type="Proteomes" id="UP000053372">
    <property type="component" value="Unassembled WGS sequence"/>
</dbReference>
<dbReference type="RefSeq" id="WP_027846861.1">
    <property type="nucleotide sequence ID" value="NZ_LMTZ01000045.1"/>
</dbReference>
<dbReference type="InterPro" id="IPR052017">
    <property type="entry name" value="TSUP"/>
</dbReference>
<feature type="transmembrane region" description="Helical" evidence="8">
    <location>
        <begin position="232"/>
        <end position="251"/>
    </location>
</feature>
<organism evidence="10 11">
    <name type="scientific">Mastigocoleus testarum BC008</name>
    <dbReference type="NCBI Taxonomy" id="371196"/>
    <lineage>
        <taxon>Bacteria</taxon>
        <taxon>Bacillati</taxon>
        <taxon>Cyanobacteriota</taxon>
        <taxon>Cyanophyceae</taxon>
        <taxon>Nostocales</taxon>
        <taxon>Hapalosiphonaceae</taxon>
        <taxon>Mastigocoleus</taxon>
    </lineage>
</organism>
<dbReference type="EMBL" id="LMTZ01000077">
    <property type="protein sequence ID" value="KST68146.1"/>
    <property type="molecule type" value="Genomic_DNA"/>
</dbReference>
<feature type="transmembrane region" description="Helical" evidence="8">
    <location>
        <begin position="208"/>
        <end position="226"/>
    </location>
</feature>
<keyword evidence="5 8" id="KW-0812">Transmembrane</keyword>
<feature type="transmembrane region" description="Helical" evidence="8">
    <location>
        <begin position="99"/>
        <end position="117"/>
    </location>
</feature>
<evidence type="ECO:0000256" key="8">
    <source>
        <dbReference type="RuleBase" id="RU363041"/>
    </source>
</evidence>
<dbReference type="AlphaFoldDB" id="A0A0V7ZW77"/>
<reference evidence="10 11" key="1">
    <citation type="journal article" date="2015" name="Genome Announc.">
        <title>Draft Genome of the Euendolithic (true boring) Cyanobacterium Mastigocoleus testarum strain BC008.</title>
        <authorList>
            <person name="Guida B.S."/>
            <person name="Garcia-Pichel F."/>
        </authorList>
    </citation>
    <scope>NUCLEOTIDE SEQUENCE [LARGE SCALE GENOMIC DNA]</scope>
    <source>
        <strain evidence="10 11">BC008</strain>
    </source>
</reference>
<feature type="transmembrane region" description="Helical" evidence="8">
    <location>
        <begin position="138"/>
        <end position="167"/>
    </location>
</feature>
<evidence type="ECO:0000313" key="10">
    <source>
        <dbReference type="EMBL" id="KST68809.1"/>
    </source>
</evidence>
<feature type="transmembrane region" description="Helical" evidence="8">
    <location>
        <begin position="7"/>
        <end position="36"/>
    </location>
</feature>
<keyword evidence="11" id="KW-1185">Reference proteome</keyword>
<keyword evidence="7 8" id="KW-0472">Membrane</keyword>
<evidence type="ECO:0000256" key="5">
    <source>
        <dbReference type="ARBA" id="ARBA00022692"/>
    </source>
</evidence>
<evidence type="ECO:0000256" key="3">
    <source>
        <dbReference type="ARBA" id="ARBA00022448"/>
    </source>
</evidence>
<protein>
    <recommendedName>
        <fullName evidence="8">Probable membrane transporter protein</fullName>
    </recommendedName>
</protein>
<comment type="subcellular location">
    <subcellularLocation>
        <location evidence="1 8">Cell membrane</location>
        <topology evidence="1 8">Multi-pass membrane protein</topology>
    </subcellularLocation>
</comment>
<keyword evidence="4 8" id="KW-1003">Cell membrane</keyword>
<evidence type="ECO:0000256" key="7">
    <source>
        <dbReference type="ARBA" id="ARBA00023136"/>
    </source>
</evidence>
<comment type="caution">
    <text evidence="10">The sequence shown here is derived from an EMBL/GenBank/DDBJ whole genome shotgun (WGS) entry which is preliminary data.</text>
</comment>
<feature type="transmembrane region" description="Helical" evidence="8">
    <location>
        <begin position="179"/>
        <end position="199"/>
    </location>
</feature>
<accession>A0A0V7ZW77</accession>
<evidence type="ECO:0000256" key="4">
    <source>
        <dbReference type="ARBA" id="ARBA00022475"/>
    </source>
</evidence>
<keyword evidence="3" id="KW-0813">Transport</keyword>